<dbReference type="SUPFAM" id="SSF51735">
    <property type="entry name" value="NAD(P)-binding Rossmann-fold domains"/>
    <property type="match status" value="1"/>
</dbReference>
<gene>
    <name evidence="1" type="ORF">ACFQH9_27420</name>
</gene>
<dbReference type="Gene3D" id="3.40.50.720">
    <property type="entry name" value="NAD(P)-binding Rossmann-like Domain"/>
    <property type="match status" value="1"/>
</dbReference>
<dbReference type="Proteomes" id="UP001596119">
    <property type="component" value="Unassembled WGS sequence"/>
</dbReference>
<proteinExistence type="predicted"/>
<comment type="caution">
    <text evidence="1">The sequence shown here is derived from an EMBL/GenBank/DDBJ whole genome shotgun (WGS) entry which is preliminary data.</text>
</comment>
<keyword evidence="2" id="KW-1185">Reference proteome</keyword>
<dbReference type="EMBL" id="JBHSQK010000089">
    <property type="protein sequence ID" value="MFC5951999.1"/>
    <property type="molecule type" value="Genomic_DNA"/>
</dbReference>
<evidence type="ECO:0008006" key="3">
    <source>
        <dbReference type="Google" id="ProtNLM"/>
    </source>
</evidence>
<organism evidence="1 2">
    <name type="scientific">Pseudonocardia lutea</name>
    <dbReference type="NCBI Taxonomy" id="2172015"/>
    <lineage>
        <taxon>Bacteria</taxon>
        <taxon>Bacillati</taxon>
        <taxon>Actinomycetota</taxon>
        <taxon>Actinomycetes</taxon>
        <taxon>Pseudonocardiales</taxon>
        <taxon>Pseudonocardiaceae</taxon>
        <taxon>Pseudonocardia</taxon>
    </lineage>
</organism>
<dbReference type="InterPro" id="IPR036291">
    <property type="entry name" value="NAD(P)-bd_dom_sf"/>
</dbReference>
<sequence>MTASTPVRAVHVVGGGEPTALVERALESVEAAAPAVCVVARVPGRAPLAELTDARLADEVGGALEEVLAAVRSELGHLRPGGRLVFVLPAPPLMAVNGGAAASAVTNGVLSMARTLSLELARDSVTVNVVAVEADAGDDPDRVARAPLSAQLSALLGPGGERITGQEIYLTAGSDLGRLRP</sequence>
<evidence type="ECO:0000313" key="2">
    <source>
        <dbReference type="Proteomes" id="UP001596119"/>
    </source>
</evidence>
<accession>A0ABW1IGT7</accession>
<reference evidence="2" key="1">
    <citation type="journal article" date="2019" name="Int. J. Syst. Evol. Microbiol.">
        <title>The Global Catalogue of Microorganisms (GCM) 10K type strain sequencing project: providing services to taxonomists for standard genome sequencing and annotation.</title>
        <authorList>
            <consortium name="The Broad Institute Genomics Platform"/>
            <consortium name="The Broad Institute Genome Sequencing Center for Infectious Disease"/>
            <person name="Wu L."/>
            <person name="Ma J."/>
        </authorList>
    </citation>
    <scope>NUCLEOTIDE SEQUENCE [LARGE SCALE GENOMIC DNA]</scope>
    <source>
        <strain evidence="2">CGMCC 4.7397</strain>
    </source>
</reference>
<protein>
    <recommendedName>
        <fullName evidence="3">SDR family oxidoreductase</fullName>
    </recommendedName>
</protein>
<name>A0ABW1IGT7_9PSEU</name>
<dbReference type="RefSeq" id="WP_379570490.1">
    <property type="nucleotide sequence ID" value="NZ_JBHSQK010000089.1"/>
</dbReference>
<evidence type="ECO:0000313" key="1">
    <source>
        <dbReference type="EMBL" id="MFC5951999.1"/>
    </source>
</evidence>